<dbReference type="PANTHER" id="PTHR21047">
    <property type="entry name" value="DTDP-6-DEOXY-D-GLUCOSE-3,5 EPIMERASE"/>
    <property type="match status" value="1"/>
</dbReference>
<feature type="site" description="Participates in a stacking interaction with the thymidine ring of dTDP-4-oxo-6-deoxyglucose" evidence="6">
    <location>
        <position position="138"/>
    </location>
</feature>
<evidence type="ECO:0000256" key="1">
    <source>
        <dbReference type="ARBA" id="ARBA00001298"/>
    </source>
</evidence>
<accession>A0A4S2H8C9</accession>
<comment type="caution">
    <text evidence="8">The sequence shown here is derived from an EMBL/GenBank/DDBJ whole genome shotgun (WGS) entry which is preliminary data.</text>
</comment>
<reference evidence="8 9" key="1">
    <citation type="journal article" date="2013" name="Int. J. Syst. Evol. Microbiol.">
        <title>Marinicauda pacifica gen. nov., sp. nov., a prosthecate alphaproteobacterium of the family Hyphomonadaceae isolated from deep seawater.</title>
        <authorList>
            <person name="Zhang X.Y."/>
            <person name="Li G.W."/>
            <person name="Wang C.S."/>
            <person name="Zhang Y.J."/>
            <person name="Xu X.W."/>
            <person name="Li H."/>
            <person name="Liu A."/>
            <person name="Liu C."/>
            <person name="Xie B.B."/>
            <person name="Qin Q.L."/>
            <person name="Xu Z."/>
            <person name="Chen X.L."/>
            <person name="Zhou B.C."/>
            <person name="Zhang Y.Z."/>
        </authorList>
    </citation>
    <scope>NUCLEOTIDE SEQUENCE [LARGE SCALE GENOMIC DNA]</scope>
    <source>
        <strain evidence="8 9">P-1 km-3</strain>
    </source>
</reference>
<dbReference type="GO" id="GO:0000271">
    <property type="term" value="P:polysaccharide biosynthetic process"/>
    <property type="evidence" value="ECO:0007669"/>
    <property type="project" value="TreeGrafter"/>
</dbReference>
<evidence type="ECO:0000256" key="2">
    <source>
        <dbReference type="ARBA" id="ARBA00001997"/>
    </source>
</evidence>
<dbReference type="GO" id="GO:0008830">
    <property type="term" value="F:dTDP-4-dehydrorhamnose 3,5-epimerase activity"/>
    <property type="evidence" value="ECO:0007669"/>
    <property type="project" value="UniProtKB-UniRule"/>
</dbReference>
<dbReference type="GO" id="GO:0005829">
    <property type="term" value="C:cytosol"/>
    <property type="evidence" value="ECO:0007669"/>
    <property type="project" value="TreeGrafter"/>
</dbReference>
<evidence type="ECO:0000256" key="3">
    <source>
        <dbReference type="ARBA" id="ARBA00012098"/>
    </source>
</evidence>
<name>A0A4S2H8C9_9PROT</name>
<evidence type="ECO:0000256" key="6">
    <source>
        <dbReference type="PIRSR" id="PIRSR600888-3"/>
    </source>
</evidence>
<evidence type="ECO:0000256" key="5">
    <source>
        <dbReference type="PIRSR" id="PIRSR600888-1"/>
    </source>
</evidence>
<dbReference type="PANTHER" id="PTHR21047:SF2">
    <property type="entry name" value="THYMIDINE DIPHOSPHO-4-KETO-RHAMNOSE 3,5-EPIMERASE"/>
    <property type="match status" value="1"/>
</dbReference>
<comment type="pathway">
    <text evidence="7">Carbohydrate biosynthesis; dTDP-L-rhamnose biosynthesis.</text>
</comment>
<dbReference type="InterPro" id="IPR011051">
    <property type="entry name" value="RmlC_Cupin_sf"/>
</dbReference>
<dbReference type="GO" id="GO:0019305">
    <property type="term" value="P:dTDP-rhamnose biosynthetic process"/>
    <property type="evidence" value="ECO:0007669"/>
    <property type="project" value="UniProtKB-UniRule"/>
</dbReference>
<dbReference type="InterPro" id="IPR014710">
    <property type="entry name" value="RmlC-like_jellyroll"/>
</dbReference>
<dbReference type="CDD" id="cd00438">
    <property type="entry name" value="cupin_RmlC"/>
    <property type="match status" value="1"/>
</dbReference>
<dbReference type="EC" id="5.1.3.13" evidence="3 7"/>
<feature type="active site" description="Proton acceptor" evidence="5">
    <location>
        <position position="62"/>
    </location>
</feature>
<protein>
    <recommendedName>
        <fullName evidence="4 7">dTDP-4-dehydrorhamnose 3,5-epimerase</fullName>
        <ecNumber evidence="3 7">5.1.3.13</ecNumber>
    </recommendedName>
    <alternativeName>
        <fullName evidence="7">Thymidine diphospho-4-keto-rhamnose 3,5-epimerase</fullName>
    </alternativeName>
</protein>
<organism evidence="8 9">
    <name type="scientific">Marinicauda pacifica</name>
    <dbReference type="NCBI Taxonomy" id="1133559"/>
    <lineage>
        <taxon>Bacteria</taxon>
        <taxon>Pseudomonadati</taxon>
        <taxon>Pseudomonadota</taxon>
        <taxon>Alphaproteobacteria</taxon>
        <taxon>Maricaulales</taxon>
        <taxon>Maricaulaceae</taxon>
        <taxon>Marinicauda</taxon>
    </lineage>
</organism>
<evidence type="ECO:0000256" key="4">
    <source>
        <dbReference type="ARBA" id="ARBA00019595"/>
    </source>
</evidence>
<proteinExistence type="inferred from homology"/>
<dbReference type="Pfam" id="PF00908">
    <property type="entry name" value="dTDP_sugar_isom"/>
    <property type="match status" value="1"/>
</dbReference>
<dbReference type="Gene3D" id="2.60.120.10">
    <property type="entry name" value="Jelly Rolls"/>
    <property type="match status" value="1"/>
</dbReference>
<dbReference type="NCBIfam" id="TIGR01221">
    <property type="entry name" value="rmlC"/>
    <property type="match status" value="1"/>
</dbReference>
<dbReference type="UniPathway" id="UPA00124"/>
<evidence type="ECO:0000256" key="7">
    <source>
        <dbReference type="RuleBase" id="RU364069"/>
    </source>
</evidence>
<comment type="similarity">
    <text evidence="7">Belongs to the dTDP-4-dehydrorhamnose 3,5-epimerase family.</text>
</comment>
<gene>
    <name evidence="8" type="primary">rfbC</name>
    <name evidence="8" type="ORF">E5162_10490</name>
</gene>
<dbReference type="Proteomes" id="UP000305451">
    <property type="component" value="Unassembled WGS sequence"/>
</dbReference>
<evidence type="ECO:0000313" key="9">
    <source>
        <dbReference type="Proteomes" id="UP000305451"/>
    </source>
</evidence>
<dbReference type="EMBL" id="SRXV01000003">
    <property type="protein sequence ID" value="TGY92087.1"/>
    <property type="molecule type" value="Genomic_DNA"/>
</dbReference>
<comment type="catalytic activity">
    <reaction evidence="1 7">
        <text>dTDP-4-dehydro-6-deoxy-alpha-D-glucose = dTDP-4-dehydro-beta-L-rhamnose</text>
        <dbReference type="Rhea" id="RHEA:16969"/>
        <dbReference type="ChEBI" id="CHEBI:57649"/>
        <dbReference type="ChEBI" id="CHEBI:62830"/>
        <dbReference type="EC" id="5.1.3.13"/>
    </reaction>
</comment>
<evidence type="ECO:0000313" key="8">
    <source>
        <dbReference type="EMBL" id="TGY92087.1"/>
    </source>
</evidence>
<comment type="function">
    <text evidence="2 7">Catalyzes the epimerization of the C3' and C5'positions of dTDP-6-deoxy-D-xylo-4-hexulose, forming dTDP-6-deoxy-L-lyxo-4-hexulose.</text>
</comment>
<dbReference type="OrthoDB" id="9800680at2"/>
<sequence>MNVTDLELPGVKIIEPRRFGDDRGWFSETYNQKALAAAGVDLEFVQDNHSYSRDAGTLRGLHYQAPPFAQDKLVRVVRGSVLDVAVDARKGSASYGRWVSATLSAENGKQILVPAGFLHGFLTLEPHTEVVYKVTSFYSAECDGSVLWNDADLAIDWGELDGEPVLSGKDKDAVTWAEFDSPFSV</sequence>
<keyword evidence="9" id="KW-1185">Reference proteome</keyword>
<dbReference type="InterPro" id="IPR000888">
    <property type="entry name" value="RmlC-like"/>
</dbReference>
<keyword evidence="7 8" id="KW-0413">Isomerase</keyword>
<dbReference type="AlphaFoldDB" id="A0A4S2H8C9"/>
<feature type="active site" description="Proton donor" evidence="5">
    <location>
        <position position="132"/>
    </location>
</feature>
<dbReference type="RefSeq" id="WP_135945220.1">
    <property type="nucleotide sequence ID" value="NZ_BMEI01000003.1"/>
</dbReference>
<comment type="subunit">
    <text evidence="7">Homodimer.</text>
</comment>
<dbReference type="SUPFAM" id="SSF51182">
    <property type="entry name" value="RmlC-like cupins"/>
    <property type="match status" value="1"/>
</dbReference>